<keyword evidence="2" id="KW-0378">Hydrolase</keyword>
<dbReference type="Pfam" id="PF13245">
    <property type="entry name" value="AAA_19"/>
    <property type="match status" value="1"/>
</dbReference>
<dbReference type="PANTHER" id="PTHR11070:SF30">
    <property type="entry name" value="F-BOX DNA HELICASE 1"/>
    <property type="match status" value="1"/>
</dbReference>
<dbReference type="Pfam" id="PF13361">
    <property type="entry name" value="UvrD_C"/>
    <property type="match status" value="1"/>
</dbReference>
<name>A0ABV6H5W4_9ACTN</name>
<reference evidence="7 8" key="1">
    <citation type="submission" date="2024-09" db="EMBL/GenBank/DDBJ databases">
        <authorList>
            <person name="Sun Q."/>
            <person name="Mori K."/>
        </authorList>
    </citation>
    <scope>NUCLEOTIDE SEQUENCE [LARGE SCALE GENOMIC DNA]</scope>
    <source>
        <strain evidence="7 8">CCM 7957</strain>
    </source>
</reference>
<evidence type="ECO:0000259" key="6">
    <source>
        <dbReference type="SMART" id="SM00479"/>
    </source>
</evidence>
<dbReference type="SMART" id="SM00479">
    <property type="entry name" value="EXOIII"/>
    <property type="match status" value="1"/>
</dbReference>
<evidence type="ECO:0000313" key="7">
    <source>
        <dbReference type="EMBL" id="MFC0313630.1"/>
    </source>
</evidence>
<protein>
    <submittedName>
        <fullName evidence="7">Exonuclease domain-containing protein</fullName>
    </submittedName>
</protein>
<dbReference type="InterPro" id="IPR036397">
    <property type="entry name" value="RNaseH_sf"/>
</dbReference>
<evidence type="ECO:0000256" key="3">
    <source>
        <dbReference type="ARBA" id="ARBA00022806"/>
    </source>
</evidence>
<keyword evidence="8" id="KW-1185">Reference proteome</keyword>
<evidence type="ECO:0000256" key="2">
    <source>
        <dbReference type="ARBA" id="ARBA00022801"/>
    </source>
</evidence>
<evidence type="ECO:0000256" key="1">
    <source>
        <dbReference type="ARBA" id="ARBA00022741"/>
    </source>
</evidence>
<dbReference type="GO" id="GO:0004527">
    <property type="term" value="F:exonuclease activity"/>
    <property type="evidence" value="ECO:0007669"/>
    <property type="project" value="UniProtKB-KW"/>
</dbReference>
<comment type="caution">
    <text evidence="7">The sequence shown here is derived from an EMBL/GenBank/DDBJ whole genome shotgun (WGS) entry which is preliminary data.</text>
</comment>
<dbReference type="InterPro" id="IPR000212">
    <property type="entry name" value="DNA_helicase_UvrD/REP"/>
</dbReference>
<dbReference type="CDD" id="cd06127">
    <property type="entry name" value="DEDDh"/>
    <property type="match status" value="1"/>
</dbReference>
<dbReference type="SUPFAM" id="SSF52540">
    <property type="entry name" value="P-loop containing nucleoside triphosphate hydrolases"/>
    <property type="match status" value="1"/>
</dbReference>
<dbReference type="InterPro" id="IPR013520">
    <property type="entry name" value="Ribonucl_H"/>
</dbReference>
<gene>
    <name evidence="7" type="ORF">ACFFJD_02025</name>
</gene>
<organism evidence="7 8">
    <name type="scientific">Gordonia phosphorivorans</name>
    <dbReference type="NCBI Taxonomy" id="1056982"/>
    <lineage>
        <taxon>Bacteria</taxon>
        <taxon>Bacillati</taxon>
        <taxon>Actinomycetota</taxon>
        <taxon>Actinomycetes</taxon>
        <taxon>Mycobacteriales</taxon>
        <taxon>Gordoniaceae</taxon>
        <taxon>Gordonia</taxon>
    </lineage>
</organism>
<dbReference type="SUPFAM" id="SSF53098">
    <property type="entry name" value="Ribonuclease H-like"/>
    <property type="match status" value="1"/>
</dbReference>
<dbReference type="RefSeq" id="WP_382360161.1">
    <property type="nucleotide sequence ID" value="NZ_JBHLWV010000006.1"/>
</dbReference>
<evidence type="ECO:0000256" key="4">
    <source>
        <dbReference type="ARBA" id="ARBA00022840"/>
    </source>
</evidence>
<dbReference type="InterPro" id="IPR014017">
    <property type="entry name" value="DNA_helicase_UvrD-like_C"/>
</dbReference>
<dbReference type="Proteomes" id="UP001589783">
    <property type="component" value="Unassembled WGS sequence"/>
</dbReference>
<proteinExistence type="predicted"/>
<evidence type="ECO:0000313" key="8">
    <source>
        <dbReference type="Proteomes" id="UP001589783"/>
    </source>
</evidence>
<keyword evidence="1" id="KW-0547">Nucleotide-binding</keyword>
<dbReference type="Gene3D" id="3.30.420.10">
    <property type="entry name" value="Ribonuclease H-like superfamily/Ribonuclease H"/>
    <property type="match status" value="1"/>
</dbReference>
<sequence length="767" mass="81902">MSDTSLIITPRKAFRPDSGRGVLASNYFVAIDLETTGFTSDVDRIVEIGAVKMAPDGTVHDRFSQIVNPGANVPLPARARRVHGISDQQIRSAPPLDAALDDLVEFVGKAGVVAQNISFENRMLSAAFRRRNTTIPAWQGLCTLATARAHLDAPSYKLADLLSMLGLPGVNSHRALDDAYACGALAAYLISTLNISALEPLTTGSVDDGAAAADLLRRELGATVIDSPRSSPRTARRTPTAPPLVQDPPVSYDSVLRDAFGGFAPTSEQRNAVDLYTAGGDLKLTAGAGSGKSTLLRALARLDARRLPNRKLLVLAFSAEVAREACGSYPDNTEAMTVHALAKRRLANTSYGPLLGKLNAELPTWSTTAAAILPRKVVVDLPDGPRLMSSYAVGRIALQTVEKFCNTIDETITAAHLPDIAGIGAGTLAHGQLADVVVPVAKRAWKDILNPDSFAVRFTHSSYMKLFADMRPTFGHSGDALLFDEAQDAAPLAMQIVGDQHHLQRVFVGDSGQAIFRFTGAVDSLRRLPADHTAALTQSFRFGESIAEAANVYLAKLGEKLRVRGNPAIDDVVDWGMRDVTAVLARTNAGALEEVIAAQQAGKSAALIGDTDRALKFCGVARQLKAGQEPSDPAFAAFSTWPQLLEFVEQQPGSSELATQTKLIEERGIDAIESALKSLTSPQRASFVASTAHSAKGLEFDRVKIADDFVIDEDHAGPHAPSPEDIVDEQRLAYVAVTRARHALNPGHLLEPKQLSAQRTAPPGMLL</sequence>
<accession>A0ABV6H5W4</accession>
<keyword evidence="3" id="KW-0347">Helicase</keyword>
<keyword evidence="4" id="KW-0067">ATP-binding</keyword>
<dbReference type="Gene3D" id="3.40.50.300">
    <property type="entry name" value="P-loop containing nucleotide triphosphate hydrolases"/>
    <property type="match status" value="2"/>
</dbReference>
<feature type="region of interest" description="Disordered" evidence="5">
    <location>
        <begin position="226"/>
        <end position="248"/>
    </location>
</feature>
<keyword evidence="7" id="KW-0540">Nuclease</keyword>
<feature type="domain" description="Exonuclease" evidence="6">
    <location>
        <begin position="27"/>
        <end position="195"/>
    </location>
</feature>
<dbReference type="InterPro" id="IPR012337">
    <property type="entry name" value="RNaseH-like_sf"/>
</dbReference>
<evidence type="ECO:0000256" key="5">
    <source>
        <dbReference type="SAM" id="MobiDB-lite"/>
    </source>
</evidence>
<dbReference type="Pfam" id="PF00929">
    <property type="entry name" value="RNase_T"/>
    <property type="match status" value="1"/>
</dbReference>
<dbReference type="EMBL" id="JBHLWV010000006">
    <property type="protein sequence ID" value="MFC0313630.1"/>
    <property type="molecule type" value="Genomic_DNA"/>
</dbReference>
<feature type="compositionally biased region" description="Low complexity" evidence="5">
    <location>
        <begin position="227"/>
        <end position="239"/>
    </location>
</feature>
<keyword evidence="7" id="KW-0269">Exonuclease</keyword>
<dbReference type="InterPro" id="IPR027417">
    <property type="entry name" value="P-loop_NTPase"/>
</dbReference>
<dbReference type="PANTHER" id="PTHR11070">
    <property type="entry name" value="UVRD / RECB / PCRA DNA HELICASE FAMILY MEMBER"/>
    <property type="match status" value="1"/>
</dbReference>